<keyword evidence="1" id="KW-0805">Transcription regulation</keyword>
<dbReference type="InterPro" id="IPR011991">
    <property type="entry name" value="ArsR-like_HTH"/>
</dbReference>
<dbReference type="InterPro" id="IPR036390">
    <property type="entry name" value="WH_DNA-bd_sf"/>
</dbReference>
<dbReference type="AlphaFoldDB" id="A0A5R9AC22"/>
<protein>
    <submittedName>
        <fullName evidence="5">Winged helix-turn-helix transcriptional regulator</fullName>
    </submittedName>
</protein>
<evidence type="ECO:0000313" key="6">
    <source>
        <dbReference type="Proteomes" id="UP000306544"/>
    </source>
</evidence>
<dbReference type="SUPFAM" id="SSF46785">
    <property type="entry name" value="Winged helix' DNA-binding domain"/>
    <property type="match status" value="1"/>
</dbReference>
<dbReference type="SMART" id="SM00418">
    <property type="entry name" value="HTH_ARSR"/>
    <property type="match status" value="1"/>
</dbReference>
<dbReference type="Pfam" id="PF12840">
    <property type="entry name" value="HTH_20"/>
    <property type="match status" value="1"/>
</dbReference>
<dbReference type="GO" id="GO:0003677">
    <property type="term" value="F:DNA binding"/>
    <property type="evidence" value="ECO:0007669"/>
    <property type="project" value="UniProtKB-KW"/>
</dbReference>
<dbReference type="Gene3D" id="1.10.10.10">
    <property type="entry name" value="Winged helix-like DNA-binding domain superfamily/Winged helix DNA-binding domain"/>
    <property type="match status" value="1"/>
</dbReference>
<dbReference type="PRINTS" id="PR00778">
    <property type="entry name" value="HTHARSR"/>
</dbReference>
<dbReference type="OrthoDB" id="9806976at2"/>
<dbReference type="InterPro" id="IPR036388">
    <property type="entry name" value="WH-like_DNA-bd_sf"/>
</dbReference>
<dbReference type="PANTHER" id="PTHR33154:SF33">
    <property type="entry name" value="TRANSCRIPTIONAL REPRESSOR SDPR"/>
    <property type="match status" value="1"/>
</dbReference>
<keyword evidence="3" id="KW-0804">Transcription</keyword>
<reference evidence="5 6" key="1">
    <citation type="submission" date="2019-05" db="EMBL/GenBank/DDBJ databases">
        <title>Nesterenkonia sp. GY239, isolated from the Southern Atlantic Ocean.</title>
        <authorList>
            <person name="Zhang G."/>
        </authorList>
    </citation>
    <scope>NUCLEOTIDE SEQUENCE [LARGE SCALE GENOMIC DNA]</scope>
    <source>
        <strain evidence="5 6">GY239</strain>
    </source>
</reference>
<feature type="domain" description="HTH arsR-type" evidence="4">
    <location>
        <begin position="1"/>
        <end position="90"/>
    </location>
</feature>
<dbReference type="PANTHER" id="PTHR33154">
    <property type="entry name" value="TRANSCRIPTIONAL REGULATOR, ARSR FAMILY"/>
    <property type="match status" value="1"/>
</dbReference>
<evidence type="ECO:0000256" key="2">
    <source>
        <dbReference type="ARBA" id="ARBA00023125"/>
    </source>
</evidence>
<sequence length="115" mass="12696">MHALDVLGEPVRRRIVEELARGARPAGALADVLHGEFGISQPATSRHLRVLKEAGVVESAVDAQRRVYSLTPAAVTDVTEWAQRVSLFWTQRLDALETEVARGQTARKNVERNLS</sequence>
<dbReference type="CDD" id="cd00090">
    <property type="entry name" value="HTH_ARSR"/>
    <property type="match status" value="1"/>
</dbReference>
<keyword evidence="2" id="KW-0238">DNA-binding</keyword>
<proteinExistence type="predicted"/>
<dbReference type="PROSITE" id="PS50987">
    <property type="entry name" value="HTH_ARSR_2"/>
    <property type="match status" value="1"/>
</dbReference>
<evidence type="ECO:0000313" key="5">
    <source>
        <dbReference type="EMBL" id="TLP75356.1"/>
    </source>
</evidence>
<evidence type="ECO:0000256" key="1">
    <source>
        <dbReference type="ARBA" id="ARBA00023015"/>
    </source>
</evidence>
<comment type="caution">
    <text evidence="5">The sequence shown here is derived from an EMBL/GenBank/DDBJ whole genome shotgun (WGS) entry which is preliminary data.</text>
</comment>
<dbReference type="InterPro" id="IPR001845">
    <property type="entry name" value="HTH_ArsR_DNA-bd_dom"/>
</dbReference>
<gene>
    <name evidence="5" type="ORF">FEF27_08575</name>
</gene>
<keyword evidence="6" id="KW-1185">Reference proteome</keyword>
<dbReference type="EMBL" id="VAWA01000009">
    <property type="protein sequence ID" value="TLP75356.1"/>
    <property type="molecule type" value="Genomic_DNA"/>
</dbReference>
<dbReference type="NCBIfam" id="NF033788">
    <property type="entry name" value="HTH_metalloreg"/>
    <property type="match status" value="1"/>
</dbReference>
<accession>A0A5R9AC22</accession>
<evidence type="ECO:0000259" key="4">
    <source>
        <dbReference type="PROSITE" id="PS50987"/>
    </source>
</evidence>
<evidence type="ECO:0000256" key="3">
    <source>
        <dbReference type="ARBA" id="ARBA00023163"/>
    </source>
</evidence>
<dbReference type="GO" id="GO:0003700">
    <property type="term" value="F:DNA-binding transcription factor activity"/>
    <property type="evidence" value="ECO:0007669"/>
    <property type="project" value="InterPro"/>
</dbReference>
<dbReference type="Proteomes" id="UP000306544">
    <property type="component" value="Unassembled WGS sequence"/>
</dbReference>
<organism evidence="5 6">
    <name type="scientific">Nesterenkonia sphaerica</name>
    <dbReference type="NCBI Taxonomy" id="1804988"/>
    <lineage>
        <taxon>Bacteria</taxon>
        <taxon>Bacillati</taxon>
        <taxon>Actinomycetota</taxon>
        <taxon>Actinomycetes</taxon>
        <taxon>Micrococcales</taxon>
        <taxon>Micrococcaceae</taxon>
        <taxon>Nesterenkonia</taxon>
    </lineage>
</organism>
<dbReference type="RefSeq" id="WP_138170439.1">
    <property type="nucleotide sequence ID" value="NZ_VAWA01000009.1"/>
</dbReference>
<dbReference type="InterPro" id="IPR051081">
    <property type="entry name" value="HTH_MetalResp_TranReg"/>
</dbReference>
<name>A0A5R9AC22_9MICC</name>